<dbReference type="Gene3D" id="2.60.40.10">
    <property type="entry name" value="Immunoglobulins"/>
    <property type="match status" value="1"/>
</dbReference>
<name>X1UCI2_9ZZZZ</name>
<reference evidence="1" key="1">
    <citation type="journal article" date="2014" name="Front. Microbiol.">
        <title>High frequency of phylogenetically diverse reductive dehalogenase-homologous genes in deep subseafloor sedimentary metagenomes.</title>
        <authorList>
            <person name="Kawai M."/>
            <person name="Futagami T."/>
            <person name="Toyoda A."/>
            <person name="Takaki Y."/>
            <person name="Nishi S."/>
            <person name="Hori S."/>
            <person name="Arai W."/>
            <person name="Tsubouchi T."/>
            <person name="Morono Y."/>
            <person name="Uchiyama I."/>
            <person name="Ito T."/>
            <person name="Fujiyama A."/>
            <person name="Inagaki F."/>
            <person name="Takami H."/>
        </authorList>
    </citation>
    <scope>NUCLEOTIDE SEQUENCE</scope>
    <source>
        <strain evidence="1">Expedition CK06-06</strain>
    </source>
</reference>
<sequence length="69" mass="7974">MNRSVNEEKDLQGIQRPANLRCEYMVNPVGIDTSRPRFSWVLRHSERGRAQSAYQILVASTRENLLTDV</sequence>
<accession>X1UCI2</accession>
<comment type="caution">
    <text evidence="1">The sequence shown here is derived from an EMBL/GenBank/DDBJ whole genome shotgun (WGS) entry which is preliminary data.</text>
</comment>
<proteinExistence type="predicted"/>
<gene>
    <name evidence="1" type="ORF">S12H4_37229</name>
</gene>
<dbReference type="InterPro" id="IPR013783">
    <property type="entry name" value="Ig-like_fold"/>
</dbReference>
<protein>
    <submittedName>
        <fullName evidence="1">Uncharacterized protein</fullName>
    </submittedName>
</protein>
<organism evidence="1">
    <name type="scientific">marine sediment metagenome</name>
    <dbReference type="NCBI Taxonomy" id="412755"/>
    <lineage>
        <taxon>unclassified sequences</taxon>
        <taxon>metagenomes</taxon>
        <taxon>ecological metagenomes</taxon>
    </lineage>
</organism>
<feature type="non-terminal residue" evidence="1">
    <location>
        <position position="69"/>
    </location>
</feature>
<evidence type="ECO:0000313" key="1">
    <source>
        <dbReference type="EMBL" id="GAI97580.1"/>
    </source>
</evidence>
<dbReference type="Pfam" id="PF25788">
    <property type="entry name" value="Ig_Rha78A_N"/>
    <property type="match status" value="1"/>
</dbReference>
<dbReference type="EMBL" id="BARW01022273">
    <property type="protein sequence ID" value="GAI97580.1"/>
    <property type="molecule type" value="Genomic_DNA"/>
</dbReference>
<dbReference type="AlphaFoldDB" id="X1UCI2"/>